<dbReference type="InterPro" id="IPR050341">
    <property type="entry name" value="PP1_catalytic_subunit"/>
</dbReference>
<comment type="catalytic activity">
    <reaction evidence="1">
        <text>O-phospho-L-threonyl-[protein] + H2O = L-threonyl-[protein] + phosphate</text>
        <dbReference type="Rhea" id="RHEA:47004"/>
        <dbReference type="Rhea" id="RHEA-COMP:11060"/>
        <dbReference type="Rhea" id="RHEA-COMP:11605"/>
        <dbReference type="ChEBI" id="CHEBI:15377"/>
        <dbReference type="ChEBI" id="CHEBI:30013"/>
        <dbReference type="ChEBI" id="CHEBI:43474"/>
        <dbReference type="ChEBI" id="CHEBI:61977"/>
        <dbReference type="EC" id="3.1.3.16"/>
    </reaction>
</comment>
<evidence type="ECO:0000256" key="1">
    <source>
        <dbReference type="RuleBase" id="RU004273"/>
    </source>
</evidence>
<feature type="compositionally biased region" description="Basic and acidic residues" evidence="2">
    <location>
        <begin position="526"/>
        <end position="551"/>
    </location>
</feature>
<gene>
    <name evidence="4" type="ORF">Esi_0128_0073</name>
</gene>
<dbReference type="SMART" id="SM00156">
    <property type="entry name" value="PP2Ac"/>
    <property type="match status" value="1"/>
</dbReference>
<dbReference type="GO" id="GO:0005737">
    <property type="term" value="C:cytoplasm"/>
    <property type="evidence" value="ECO:0007669"/>
    <property type="project" value="TreeGrafter"/>
</dbReference>
<dbReference type="PANTHER" id="PTHR11668:SF496">
    <property type="entry name" value="SERINE_THREONINE-PROTEIN PHOSPHATASE"/>
    <property type="match status" value="1"/>
</dbReference>
<dbReference type="AlphaFoldDB" id="D8LDZ8"/>
<dbReference type="InterPro" id="IPR006186">
    <property type="entry name" value="Ser/Thr-sp_prot-phosphatase"/>
</dbReference>
<dbReference type="GO" id="GO:0004722">
    <property type="term" value="F:protein serine/threonine phosphatase activity"/>
    <property type="evidence" value="ECO:0007669"/>
    <property type="project" value="UniProtKB-EC"/>
</dbReference>
<dbReference type="eggNOG" id="KOG0374">
    <property type="taxonomic scope" value="Eukaryota"/>
</dbReference>
<dbReference type="InterPro" id="IPR029052">
    <property type="entry name" value="Metallo-depent_PP-like"/>
</dbReference>
<dbReference type="PRINTS" id="PR00114">
    <property type="entry name" value="STPHPHTASE"/>
</dbReference>
<keyword evidence="1" id="KW-0378">Hydrolase</keyword>
<dbReference type="STRING" id="2880.D8LDZ8"/>
<protein>
    <recommendedName>
        <fullName evidence="1">Serine/threonine-protein phosphatase</fullName>
        <ecNumber evidence="1">3.1.3.16</ecNumber>
    </recommendedName>
</protein>
<dbReference type="PROSITE" id="PS00125">
    <property type="entry name" value="SER_THR_PHOSPHATASE"/>
    <property type="match status" value="1"/>
</dbReference>
<dbReference type="OMA" id="GYNERVE"/>
<dbReference type="EMBL" id="FN649749">
    <property type="protein sequence ID" value="CBN75574.1"/>
    <property type="molecule type" value="Genomic_DNA"/>
</dbReference>
<dbReference type="GO" id="GO:0005634">
    <property type="term" value="C:nucleus"/>
    <property type="evidence" value="ECO:0007669"/>
    <property type="project" value="TreeGrafter"/>
</dbReference>
<dbReference type="CDD" id="cd00144">
    <property type="entry name" value="MPP_PPP_family"/>
    <property type="match status" value="1"/>
</dbReference>
<evidence type="ECO:0000313" key="5">
    <source>
        <dbReference type="Proteomes" id="UP000002630"/>
    </source>
</evidence>
<dbReference type="SUPFAM" id="SSF56300">
    <property type="entry name" value="Metallo-dependent phosphatases"/>
    <property type="match status" value="1"/>
</dbReference>
<evidence type="ECO:0000256" key="2">
    <source>
        <dbReference type="SAM" id="MobiDB-lite"/>
    </source>
</evidence>
<dbReference type="OrthoDB" id="256429at2759"/>
<reference evidence="4 5" key="1">
    <citation type="journal article" date="2010" name="Nature">
        <title>The Ectocarpus genome and the independent evolution of multicellularity in brown algae.</title>
        <authorList>
            <person name="Cock J.M."/>
            <person name="Sterck L."/>
            <person name="Rouze P."/>
            <person name="Scornet D."/>
            <person name="Allen A.E."/>
            <person name="Amoutzias G."/>
            <person name="Anthouard V."/>
            <person name="Artiguenave F."/>
            <person name="Aury J.M."/>
            <person name="Badger J.H."/>
            <person name="Beszteri B."/>
            <person name="Billiau K."/>
            <person name="Bonnet E."/>
            <person name="Bothwell J.H."/>
            <person name="Bowler C."/>
            <person name="Boyen C."/>
            <person name="Brownlee C."/>
            <person name="Carrano C.J."/>
            <person name="Charrier B."/>
            <person name="Cho G.Y."/>
            <person name="Coelho S.M."/>
            <person name="Collen J."/>
            <person name="Corre E."/>
            <person name="Da Silva C."/>
            <person name="Delage L."/>
            <person name="Delaroque N."/>
            <person name="Dittami S.M."/>
            <person name="Doulbeau S."/>
            <person name="Elias M."/>
            <person name="Farnham G."/>
            <person name="Gachon C.M."/>
            <person name="Gschloessl B."/>
            <person name="Heesch S."/>
            <person name="Jabbari K."/>
            <person name="Jubin C."/>
            <person name="Kawai H."/>
            <person name="Kimura K."/>
            <person name="Kloareg B."/>
            <person name="Kupper F.C."/>
            <person name="Lang D."/>
            <person name="Le Bail A."/>
            <person name="Leblanc C."/>
            <person name="Lerouge P."/>
            <person name="Lohr M."/>
            <person name="Lopez P.J."/>
            <person name="Martens C."/>
            <person name="Maumus F."/>
            <person name="Michel G."/>
            <person name="Miranda-Saavedra D."/>
            <person name="Morales J."/>
            <person name="Moreau H."/>
            <person name="Motomura T."/>
            <person name="Nagasato C."/>
            <person name="Napoli C.A."/>
            <person name="Nelson D.R."/>
            <person name="Nyvall-Collen P."/>
            <person name="Peters A.F."/>
            <person name="Pommier C."/>
            <person name="Potin P."/>
            <person name="Poulain J."/>
            <person name="Quesneville H."/>
            <person name="Read B."/>
            <person name="Rensing S.A."/>
            <person name="Ritter A."/>
            <person name="Rousvoal S."/>
            <person name="Samanta M."/>
            <person name="Samson G."/>
            <person name="Schroeder D.C."/>
            <person name="Segurens B."/>
            <person name="Strittmatter M."/>
            <person name="Tonon T."/>
            <person name="Tregear J.W."/>
            <person name="Valentin K."/>
            <person name="von Dassow P."/>
            <person name="Yamagishi T."/>
            <person name="Van de Peer Y."/>
            <person name="Wincker P."/>
        </authorList>
    </citation>
    <scope>NUCLEOTIDE SEQUENCE [LARGE SCALE GENOMIC DNA]</scope>
    <source>
        <strain evidence="5">Ec32 / CCAP1310/4</strain>
    </source>
</reference>
<name>D8LDZ8_ECTSI</name>
<dbReference type="EMBL" id="FN647924">
    <property type="protein sequence ID" value="CBN75574.1"/>
    <property type="molecule type" value="Genomic_DNA"/>
</dbReference>
<feature type="domain" description="Serine/threonine specific protein phosphatases" evidence="3">
    <location>
        <begin position="226"/>
        <end position="231"/>
    </location>
</feature>
<organism evidence="4 5">
    <name type="scientific">Ectocarpus siliculosus</name>
    <name type="common">Brown alga</name>
    <name type="synonym">Conferva siliculosa</name>
    <dbReference type="NCBI Taxonomy" id="2880"/>
    <lineage>
        <taxon>Eukaryota</taxon>
        <taxon>Sar</taxon>
        <taxon>Stramenopiles</taxon>
        <taxon>Ochrophyta</taxon>
        <taxon>PX clade</taxon>
        <taxon>Phaeophyceae</taxon>
        <taxon>Ectocarpales</taxon>
        <taxon>Ectocarpaceae</taxon>
        <taxon>Ectocarpus</taxon>
    </lineage>
</organism>
<dbReference type="Gene3D" id="3.60.21.10">
    <property type="match status" value="1"/>
</dbReference>
<feature type="region of interest" description="Disordered" evidence="2">
    <location>
        <begin position="478"/>
        <end position="584"/>
    </location>
</feature>
<sequence length="584" mass="63646">MSRRASDLSGLGSDKRLVAGYNERVEVLIGLISERDAAISALEYEVRRLTIELQKQTKVVKREHPLEPLIHLVDDKGVGGRGSHMGRTASVATATALRGLGPSRKGDETAQKMLAMFTNPKEHADYLTSPRFAKDLMRLCKGVSHLYEAEPRCVFLQSPVYVFGDIHGNLEDLHFFADNIWKLGMNLTAGKFLFLGDYVDRGLLGLECLAYLFSLKLENPDKLFMLRGNHELRDVNGWVEYYREKSFLWQCQNRFGDSLGEDVWEACNAVFDRMPLAAVIDRDIFCVHGGIPRPLDGSSSRIQARGTVGDKPNEDIMSVPQVAGVCPPNDLETFESQQVASDCLWSDPAKGDQEDAIGPSGFGESLRGGGAICFGAKAIDDFLAQGDLSYIVRAHEAHSEGVSLSKGAKVFTVFSTSKDHGQGRGAMCGCILVNHDKLQVINRSVRYKNRYVHRRDSLSLANITLDEKEKLAKIGVVTDSYDDGADGSSSEDGDNDPGEEDVEEDEEDGAAGNTNTGSRASGGRSQFDKNFEDRYSHPVGDERYSSDDGGSKAHKNGGGGGTTSTSTSRSPTGGGGAGQQRRRT</sequence>
<comment type="similarity">
    <text evidence="1">Belongs to the PPP phosphatase family.</text>
</comment>
<dbReference type="PANTHER" id="PTHR11668">
    <property type="entry name" value="SERINE/THREONINE PROTEIN PHOSPHATASE"/>
    <property type="match status" value="1"/>
</dbReference>
<proteinExistence type="inferred from homology"/>
<evidence type="ECO:0000259" key="3">
    <source>
        <dbReference type="PROSITE" id="PS00125"/>
    </source>
</evidence>
<dbReference type="Pfam" id="PF00149">
    <property type="entry name" value="Metallophos"/>
    <property type="match status" value="1"/>
</dbReference>
<dbReference type="InterPro" id="IPR004843">
    <property type="entry name" value="Calcineurin-like_PHP"/>
</dbReference>
<dbReference type="InParanoid" id="D8LDZ8"/>
<evidence type="ECO:0000313" key="4">
    <source>
        <dbReference type="EMBL" id="CBN75574.1"/>
    </source>
</evidence>
<keyword evidence="5" id="KW-1185">Reference proteome</keyword>
<dbReference type="EC" id="3.1.3.16" evidence="1"/>
<dbReference type="Proteomes" id="UP000002630">
    <property type="component" value="Linkage Group LG24"/>
</dbReference>
<feature type="compositionally biased region" description="Acidic residues" evidence="2">
    <location>
        <begin position="480"/>
        <end position="509"/>
    </location>
</feature>
<accession>D8LDZ8</accession>